<keyword evidence="5" id="KW-0520">NAD</keyword>
<evidence type="ECO:0000256" key="2">
    <source>
        <dbReference type="ARBA" id="ARBA00001911"/>
    </source>
</evidence>
<dbReference type="SUPFAM" id="SSF51735">
    <property type="entry name" value="NAD(P)-binding Rossmann-fold domains"/>
    <property type="match status" value="1"/>
</dbReference>
<comment type="catalytic activity">
    <reaction evidence="1 7">
        <text>dTDP-alpha-D-glucose = dTDP-4-dehydro-6-deoxy-alpha-D-glucose + H2O</text>
        <dbReference type="Rhea" id="RHEA:17221"/>
        <dbReference type="ChEBI" id="CHEBI:15377"/>
        <dbReference type="ChEBI" id="CHEBI:57477"/>
        <dbReference type="ChEBI" id="CHEBI:57649"/>
        <dbReference type="EC" id="4.2.1.46"/>
    </reaction>
</comment>
<dbReference type="NCBIfam" id="TIGR01181">
    <property type="entry name" value="dTDP_gluc_dehyt"/>
    <property type="match status" value="1"/>
</dbReference>
<dbReference type="InterPro" id="IPR005888">
    <property type="entry name" value="dTDP_Gluc_deHydtase"/>
</dbReference>
<evidence type="ECO:0000256" key="6">
    <source>
        <dbReference type="ARBA" id="ARBA00023239"/>
    </source>
</evidence>
<dbReference type="AlphaFoldDB" id="A0A1E5BVS7"/>
<dbReference type="CDD" id="cd05246">
    <property type="entry name" value="dTDP_GD_SDR_e"/>
    <property type="match status" value="1"/>
</dbReference>
<comment type="similarity">
    <text evidence="3 7">Belongs to the NAD(P)-dependent epimerase/dehydratase family. dTDP-glucose dehydratase subfamily.</text>
</comment>
<dbReference type="GO" id="GO:0009225">
    <property type="term" value="P:nucleotide-sugar metabolic process"/>
    <property type="evidence" value="ECO:0007669"/>
    <property type="project" value="InterPro"/>
</dbReference>
<evidence type="ECO:0000256" key="5">
    <source>
        <dbReference type="ARBA" id="ARBA00023027"/>
    </source>
</evidence>
<evidence type="ECO:0000256" key="3">
    <source>
        <dbReference type="ARBA" id="ARBA00008178"/>
    </source>
</evidence>
<evidence type="ECO:0000259" key="8">
    <source>
        <dbReference type="Pfam" id="PF16363"/>
    </source>
</evidence>
<dbReference type="GO" id="GO:0008460">
    <property type="term" value="F:dTDP-glucose 4,6-dehydratase activity"/>
    <property type="evidence" value="ECO:0007669"/>
    <property type="project" value="UniProtKB-EC"/>
</dbReference>
<evidence type="ECO:0000256" key="1">
    <source>
        <dbReference type="ARBA" id="ARBA00001539"/>
    </source>
</evidence>
<evidence type="ECO:0000313" key="9">
    <source>
        <dbReference type="EMBL" id="OEE57383.1"/>
    </source>
</evidence>
<protein>
    <recommendedName>
        <fullName evidence="4 7">dTDP-glucose 4,6-dehydratase</fullName>
        <ecNumber evidence="4 7">4.2.1.46</ecNumber>
    </recommendedName>
</protein>
<sequence length="372" mass="41522">MTQRNLLVTGGAGFIGANFVHYWLANHKNDNVVVLDALTYAGNKANLDIVADNANMTFVHGDICDTNLIETLLKEYKLDTIVHFAAESHVDRSITGPDAFIETNILGTYSLLKAAKKVWIDEPKERGENVIPHRFHHVSTDEVYGTLSPTDPAFTEETAYAPNSPYSASKAASDHLVRAYHHTYGLEVTTSNCSNNYGPYHFPEKLIPLIITNILHDKPLPIYGDGQQIRDWLYVEDHARGIDLVVEKGRIGENYNIGGHNEWANIDIVKVVCKLMNEYFTNSSSSLAPCTLNLSAAELQKKFPQAIAASEGKCEELITYVTDRAGHDRRYAIDATKTNNELGYKPAESFETGIRKTVEWYLGNEGWWGSLL</sequence>
<keyword evidence="6 7" id="KW-0456">Lyase</keyword>
<comment type="cofactor">
    <cofactor evidence="2 7">
        <name>NAD(+)</name>
        <dbReference type="ChEBI" id="CHEBI:57540"/>
    </cofactor>
</comment>
<dbReference type="EMBL" id="AJWN02000110">
    <property type="protein sequence ID" value="OEE57383.1"/>
    <property type="molecule type" value="Genomic_DNA"/>
</dbReference>
<evidence type="ECO:0000256" key="4">
    <source>
        <dbReference type="ARBA" id="ARBA00011990"/>
    </source>
</evidence>
<dbReference type="InterPro" id="IPR036291">
    <property type="entry name" value="NAD(P)-bd_dom_sf"/>
</dbReference>
<gene>
    <name evidence="9" type="ORF">A1OK_17850</name>
</gene>
<comment type="caution">
    <text evidence="9">The sequence shown here is derived from an EMBL/GenBank/DDBJ whole genome shotgun (WGS) entry which is preliminary data.</text>
</comment>
<proteinExistence type="inferred from homology"/>
<dbReference type="Gene3D" id="3.90.25.10">
    <property type="entry name" value="UDP-galactose 4-epimerase, domain 1"/>
    <property type="match status" value="1"/>
</dbReference>
<reference evidence="9 10" key="1">
    <citation type="journal article" date="2012" name="Science">
        <title>Ecological populations of bacteria act as socially cohesive units of antibiotic production and resistance.</title>
        <authorList>
            <person name="Cordero O.X."/>
            <person name="Wildschutte H."/>
            <person name="Kirkup B."/>
            <person name="Proehl S."/>
            <person name="Ngo L."/>
            <person name="Hussain F."/>
            <person name="Le Roux F."/>
            <person name="Mincer T."/>
            <person name="Polz M.F."/>
        </authorList>
    </citation>
    <scope>NUCLEOTIDE SEQUENCE [LARGE SCALE GENOMIC DNA]</scope>
    <source>
        <strain evidence="9 10">FF-454</strain>
    </source>
</reference>
<dbReference type="Pfam" id="PF16363">
    <property type="entry name" value="GDP_Man_Dehyd"/>
    <property type="match status" value="1"/>
</dbReference>
<dbReference type="EC" id="4.2.1.46" evidence="4 7"/>
<accession>A0A1E5BVS7</accession>
<evidence type="ECO:0000313" key="10">
    <source>
        <dbReference type="Proteomes" id="UP000095039"/>
    </source>
</evidence>
<dbReference type="RefSeq" id="WP_016961484.1">
    <property type="nucleotide sequence ID" value="NZ_AJWN02000110.1"/>
</dbReference>
<dbReference type="Gene3D" id="3.40.50.720">
    <property type="entry name" value="NAD(P)-binding Rossmann-like Domain"/>
    <property type="match status" value="1"/>
</dbReference>
<feature type="domain" description="NAD(P)-binding" evidence="8">
    <location>
        <begin position="7"/>
        <end position="357"/>
    </location>
</feature>
<name>A0A1E5BVS7_9GAMM</name>
<dbReference type="Proteomes" id="UP000095039">
    <property type="component" value="Unassembled WGS sequence"/>
</dbReference>
<organism evidence="9 10">
    <name type="scientific">Enterovibrio norvegicus FF-454</name>
    <dbReference type="NCBI Taxonomy" id="1185651"/>
    <lineage>
        <taxon>Bacteria</taxon>
        <taxon>Pseudomonadati</taxon>
        <taxon>Pseudomonadota</taxon>
        <taxon>Gammaproteobacteria</taxon>
        <taxon>Vibrionales</taxon>
        <taxon>Vibrionaceae</taxon>
        <taxon>Enterovibrio</taxon>
    </lineage>
</organism>
<evidence type="ECO:0000256" key="7">
    <source>
        <dbReference type="RuleBase" id="RU004473"/>
    </source>
</evidence>
<dbReference type="InterPro" id="IPR016040">
    <property type="entry name" value="NAD(P)-bd_dom"/>
</dbReference>
<dbReference type="PANTHER" id="PTHR43000">
    <property type="entry name" value="DTDP-D-GLUCOSE 4,6-DEHYDRATASE-RELATED"/>
    <property type="match status" value="1"/>
</dbReference>
<keyword evidence="10" id="KW-1185">Reference proteome</keyword>